<dbReference type="EMBL" id="RXFM01000014">
    <property type="protein sequence ID" value="RST70258.1"/>
    <property type="molecule type" value="Genomic_DNA"/>
</dbReference>
<protein>
    <submittedName>
        <fullName evidence="1">Uncharacterized protein</fullName>
    </submittedName>
</protein>
<evidence type="ECO:0000313" key="1">
    <source>
        <dbReference type="EMBL" id="RST70258.1"/>
    </source>
</evidence>
<sequence>MLISSKKYLCIILEKNKNLKLNNMLKELRYQKFKLLSKKIMNFNLYKSLSLKEKFILDTIKEINN</sequence>
<dbReference type="Proteomes" id="UP000279470">
    <property type="component" value="Unassembled WGS sequence"/>
</dbReference>
<name>A0A3R9XZ00_9RICK</name>
<organism evidence="1 2">
    <name type="scientific">Candidatus Aquarickettsia rohweri</name>
    <dbReference type="NCBI Taxonomy" id="2602574"/>
    <lineage>
        <taxon>Bacteria</taxon>
        <taxon>Pseudomonadati</taxon>
        <taxon>Pseudomonadota</taxon>
        <taxon>Alphaproteobacteria</taxon>
        <taxon>Rickettsiales</taxon>
        <taxon>Candidatus Midichloriaceae</taxon>
        <taxon>Candidatus Aquarickettsia</taxon>
    </lineage>
</organism>
<keyword evidence="2" id="KW-1185">Reference proteome</keyword>
<gene>
    <name evidence="1" type="ORF">EIC27_01595</name>
</gene>
<comment type="caution">
    <text evidence="1">The sequence shown here is derived from an EMBL/GenBank/DDBJ whole genome shotgun (WGS) entry which is preliminary data.</text>
</comment>
<accession>A0A3R9XZ00</accession>
<reference evidence="2" key="1">
    <citation type="submission" date="2018-11" db="EMBL/GenBank/DDBJ databases">
        <title>Phylogenetic, genomic, and biogeographic characterization of a novel and ubiquitous marine invertebrate-associated Rickettsiales parasite, Candidatus Marinoinvertebrata rohwerii, gen. nov., sp. nov.</title>
        <authorList>
            <person name="Klinges J.G."/>
            <person name="Rosales S.M."/>
            <person name="Mcminds R."/>
            <person name="Shaver E.C."/>
            <person name="Shantz A."/>
            <person name="Peters E.C."/>
            <person name="Burkepile D.E."/>
            <person name="Silliman B.R."/>
            <person name="Vega Thurber R.L."/>
        </authorList>
    </citation>
    <scope>NUCLEOTIDE SEQUENCE [LARGE SCALE GENOMIC DNA]</scope>
    <source>
        <strain evidence="2">a_cerv_44</strain>
    </source>
</reference>
<evidence type="ECO:0000313" key="2">
    <source>
        <dbReference type="Proteomes" id="UP000279470"/>
    </source>
</evidence>
<dbReference type="AlphaFoldDB" id="A0A3R9XZ00"/>
<proteinExistence type="predicted"/>